<dbReference type="Pfam" id="PF13560">
    <property type="entry name" value="HTH_31"/>
    <property type="match status" value="1"/>
</dbReference>
<dbReference type="EMBL" id="FLUN01000002">
    <property type="protein sequence ID" value="SBW12633.1"/>
    <property type="molecule type" value="Genomic_DNA"/>
</dbReference>
<dbReference type="AlphaFoldDB" id="A0A212KLP5"/>
<organism evidence="2">
    <name type="scientific">uncultured Eubacteriales bacterium</name>
    <dbReference type="NCBI Taxonomy" id="172733"/>
    <lineage>
        <taxon>Bacteria</taxon>
        <taxon>Bacillati</taxon>
        <taxon>Bacillota</taxon>
        <taxon>Clostridia</taxon>
        <taxon>Eubacteriales</taxon>
        <taxon>environmental samples</taxon>
    </lineage>
</organism>
<proteinExistence type="predicted"/>
<accession>A0A212KLP5</accession>
<dbReference type="CDD" id="cd00093">
    <property type="entry name" value="HTH_XRE"/>
    <property type="match status" value="1"/>
</dbReference>
<dbReference type="SUPFAM" id="SSF47413">
    <property type="entry name" value="lambda repressor-like DNA-binding domains"/>
    <property type="match status" value="1"/>
</dbReference>
<feature type="domain" description="HTH cro/C1-type" evidence="1">
    <location>
        <begin position="15"/>
        <end position="69"/>
    </location>
</feature>
<name>A0A212KLP5_9FIRM</name>
<reference evidence="2" key="1">
    <citation type="submission" date="2016-04" db="EMBL/GenBank/DDBJ databases">
        <authorList>
            <person name="Evans L.H."/>
            <person name="Alamgir A."/>
            <person name="Owens N."/>
            <person name="Weber N.D."/>
            <person name="Virtaneva K."/>
            <person name="Barbian K."/>
            <person name="Babar A."/>
            <person name="Rosenke K."/>
        </authorList>
    </citation>
    <scope>NUCLEOTIDE SEQUENCE</scope>
    <source>
        <strain evidence="2">86</strain>
    </source>
</reference>
<gene>
    <name evidence="2" type="ORF">KL86CLO1_20056</name>
</gene>
<sequence>MLEKDEFNREFGRRVKLARKAAKLKGEKAAEDAGITPQFLSDVECGKKGVSNYNVARLALALHVSADYLLFGRSDGNEERDMVAERLAALPPAIREMAEEVLGYTLDIIQGNIPR</sequence>
<protein>
    <submittedName>
        <fullName evidence="2">DNA-binding helix-turn-helix protein</fullName>
    </submittedName>
</protein>
<dbReference type="GO" id="GO:0003677">
    <property type="term" value="F:DNA binding"/>
    <property type="evidence" value="ECO:0007669"/>
    <property type="project" value="UniProtKB-KW"/>
</dbReference>
<dbReference type="InterPro" id="IPR010982">
    <property type="entry name" value="Lambda_DNA-bd_dom_sf"/>
</dbReference>
<dbReference type="SMART" id="SM00530">
    <property type="entry name" value="HTH_XRE"/>
    <property type="match status" value="1"/>
</dbReference>
<dbReference type="Gene3D" id="1.10.260.40">
    <property type="entry name" value="lambda repressor-like DNA-binding domains"/>
    <property type="match status" value="1"/>
</dbReference>
<evidence type="ECO:0000313" key="2">
    <source>
        <dbReference type="EMBL" id="SBW12633.1"/>
    </source>
</evidence>
<keyword evidence="2" id="KW-0238">DNA-binding</keyword>
<evidence type="ECO:0000259" key="1">
    <source>
        <dbReference type="PROSITE" id="PS50943"/>
    </source>
</evidence>
<dbReference type="PROSITE" id="PS50943">
    <property type="entry name" value="HTH_CROC1"/>
    <property type="match status" value="1"/>
</dbReference>
<dbReference type="InterPro" id="IPR001387">
    <property type="entry name" value="Cro/C1-type_HTH"/>
</dbReference>